<dbReference type="Pfam" id="PF13499">
    <property type="entry name" value="EF-hand_7"/>
    <property type="match status" value="1"/>
</dbReference>
<evidence type="ECO:0000256" key="3">
    <source>
        <dbReference type="SAM" id="MobiDB-lite"/>
    </source>
</evidence>
<feature type="compositionally biased region" description="Basic and acidic residues" evidence="3">
    <location>
        <begin position="1"/>
        <end position="21"/>
    </location>
</feature>
<feature type="compositionally biased region" description="Acidic residues" evidence="3">
    <location>
        <begin position="576"/>
        <end position="607"/>
    </location>
</feature>
<feature type="domain" description="EF-hand" evidence="4">
    <location>
        <begin position="622"/>
        <end position="657"/>
    </location>
</feature>
<dbReference type="Gene3D" id="1.10.238.10">
    <property type="entry name" value="EF-hand"/>
    <property type="match status" value="1"/>
</dbReference>
<evidence type="ECO:0000256" key="1">
    <source>
        <dbReference type="ARBA" id="ARBA00022837"/>
    </source>
</evidence>
<dbReference type="AlphaFoldDB" id="A0A9W7AMX7"/>
<comment type="caution">
    <text evidence="5">The sequence shown here is derived from an EMBL/GenBank/DDBJ whole genome shotgun (WGS) entry which is preliminary data.</text>
</comment>
<accession>A0A9W7AMX7</accession>
<feature type="coiled-coil region" evidence="2">
    <location>
        <begin position="535"/>
        <end position="562"/>
    </location>
</feature>
<keyword evidence="2" id="KW-0175">Coiled coil</keyword>
<reference evidence="6" key="1">
    <citation type="journal article" date="2023" name="Commun. Biol.">
        <title>Genome analysis of Parmales, the sister group of diatoms, reveals the evolutionary specialization of diatoms from phago-mixotrophs to photoautotrophs.</title>
        <authorList>
            <person name="Ban H."/>
            <person name="Sato S."/>
            <person name="Yoshikawa S."/>
            <person name="Yamada K."/>
            <person name="Nakamura Y."/>
            <person name="Ichinomiya M."/>
            <person name="Sato N."/>
            <person name="Blanc-Mathieu R."/>
            <person name="Endo H."/>
            <person name="Kuwata A."/>
            <person name="Ogata H."/>
        </authorList>
    </citation>
    <scope>NUCLEOTIDE SEQUENCE [LARGE SCALE GENOMIC DNA]</scope>
    <source>
        <strain evidence="6">NIES 3701</strain>
    </source>
</reference>
<dbReference type="PROSITE" id="PS00018">
    <property type="entry name" value="EF_HAND_1"/>
    <property type="match status" value="1"/>
</dbReference>
<gene>
    <name evidence="5" type="ORF">TrST_g8787</name>
</gene>
<feature type="region of interest" description="Disordered" evidence="3">
    <location>
        <begin position="576"/>
        <end position="608"/>
    </location>
</feature>
<dbReference type="EMBL" id="BRXY01000180">
    <property type="protein sequence ID" value="GMH74609.1"/>
    <property type="molecule type" value="Genomic_DNA"/>
</dbReference>
<dbReference type="Proteomes" id="UP001165085">
    <property type="component" value="Unassembled WGS sequence"/>
</dbReference>
<feature type="compositionally biased region" description="Basic and acidic residues" evidence="3">
    <location>
        <begin position="101"/>
        <end position="116"/>
    </location>
</feature>
<sequence length="773" mass="88973">MSDALNDRQRIREGQKAKDIDAILGNITKLEVDEKNKGKSKGGGKQSPGPAHKTKRSIEEQVQRFSSSPTNKPKDMKEQKLLAQNASGANLPGISRAKGGRKNDFVSKGETEENYKRSGTRRRSFGSTREARRDSKMANSESLPFLVGDGAKKDENGGILKVTVDSGDSPKQSKRERRMRKTLDPGSVKFDVGFTVDEIKKSSTKREERRTAAKEKREAMLEAQREAVLGSIDKKEEKRKLFQKKKELQILQRKMPVQVVLASYSKAWIENSRGALEKWNEQKVFHAAARTIQRKWKKFIRALKLVNSLLIRQRLAHCEWRVIMWYKCTKRKMQAQLLRTFFTDFAVQQVAYIIYTFRYRVVRVQRMIKSFLACKKARKLVLEKMWLRMEKRVTDEESAFKKRKNSVIPALGEKLQSASKRFNIIENNMRKKNKNFQLDMLSGSRAEMQDIDSSAMNECTPKGVEIKTMRFLIRTHLEEQRMMHTERAAAILLEQQSAPTVTEDHAKQLLAGTLLHVEAQVNRVWPVFSLFKGGKQRFFDQIEEAIRDKETVENRVRERKDMEYQMLLANRYEMIEEGDEEESEEGEEGEGSGEESEDEAMTLEEEQAQNQELAVKFETTAKEVQEFREMFQLVDLDHGGSIDAGEFSQLLSLLGMEKSEEEIQEMVDKIDTTGEHEVFFPDFVRALKSDRPEPSYTEAMVLSSFEFFSRVDPRSSPLKSGTILKAQLSKGLMSYKGKWNLEQAENALHDAGLNQMELDYSTYVSIMFQLCKA</sequence>
<dbReference type="OrthoDB" id="26525at2759"/>
<dbReference type="InterPro" id="IPR018247">
    <property type="entry name" value="EF_Hand_1_Ca_BS"/>
</dbReference>
<keyword evidence="6" id="KW-1185">Reference proteome</keyword>
<dbReference type="InterPro" id="IPR002048">
    <property type="entry name" value="EF_hand_dom"/>
</dbReference>
<evidence type="ECO:0000256" key="2">
    <source>
        <dbReference type="SAM" id="Coils"/>
    </source>
</evidence>
<dbReference type="CDD" id="cd00051">
    <property type="entry name" value="EFh"/>
    <property type="match status" value="1"/>
</dbReference>
<dbReference type="InterPro" id="IPR011992">
    <property type="entry name" value="EF-hand-dom_pair"/>
</dbReference>
<feature type="region of interest" description="Disordered" evidence="3">
    <location>
        <begin position="1"/>
        <end position="182"/>
    </location>
</feature>
<name>A0A9W7AMX7_9STRA</name>
<evidence type="ECO:0000313" key="5">
    <source>
        <dbReference type="EMBL" id="GMH74609.1"/>
    </source>
</evidence>
<proteinExistence type="predicted"/>
<protein>
    <recommendedName>
        <fullName evidence="4">EF-hand domain-containing protein</fullName>
    </recommendedName>
</protein>
<evidence type="ECO:0000259" key="4">
    <source>
        <dbReference type="PROSITE" id="PS50222"/>
    </source>
</evidence>
<organism evidence="5 6">
    <name type="scientific">Triparma strigata</name>
    <dbReference type="NCBI Taxonomy" id="1606541"/>
    <lineage>
        <taxon>Eukaryota</taxon>
        <taxon>Sar</taxon>
        <taxon>Stramenopiles</taxon>
        <taxon>Ochrophyta</taxon>
        <taxon>Bolidophyceae</taxon>
        <taxon>Parmales</taxon>
        <taxon>Triparmaceae</taxon>
        <taxon>Triparma</taxon>
    </lineage>
</organism>
<dbReference type="PROSITE" id="PS50222">
    <property type="entry name" value="EF_HAND_2"/>
    <property type="match status" value="1"/>
</dbReference>
<dbReference type="SMART" id="SM00054">
    <property type="entry name" value="EFh"/>
    <property type="match status" value="2"/>
</dbReference>
<dbReference type="GO" id="GO:0005509">
    <property type="term" value="F:calcium ion binding"/>
    <property type="evidence" value="ECO:0007669"/>
    <property type="project" value="InterPro"/>
</dbReference>
<dbReference type="SUPFAM" id="SSF47473">
    <property type="entry name" value="EF-hand"/>
    <property type="match status" value="1"/>
</dbReference>
<keyword evidence="1" id="KW-0106">Calcium</keyword>
<evidence type="ECO:0000313" key="6">
    <source>
        <dbReference type="Proteomes" id="UP001165085"/>
    </source>
</evidence>